<dbReference type="InterPro" id="IPR044822">
    <property type="entry name" value="Myb_DNA-bind_4"/>
</dbReference>
<feature type="region of interest" description="Disordered" evidence="6">
    <location>
        <begin position="1"/>
        <end position="109"/>
    </location>
</feature>
<dbReference type="FunFam" id="1.10.10.60:FF:000238">
    <property type="entry name" value="Aspartate/glutamate/uridylate kinase family protein"/>
    <property type="match status" value="1"/>
</dbReference>
<dbReference type="SUPFAM" id="SSF53633">
    <property type="entry name" value="Carbamate kinase-like"/>
    <property type="match status" value="1"/>
</dbReference>
<keyword evidence="10" id="KW-1185">Reference proteome</keyword>
<feature type="compositionally biased region" description="Basic and acidic residues" evidence="6">
    <location>
        <begin position="40"/>
        <end position="50"/>
    </location>
</feature>
<feature type="domain" description="Myb/SANT-like DNA-binding" evidence="8">
    <location>
        <begin position="116"/>
        <end position="192"/>
    </location>
</feature>
<evidence type="ECO:0000256" key="4">
    <source>
        <dbReference type="ARBA" id="ARBA00022975"/>
    </source>
</evidence>
<evidence type="ECO:0000256" key="5">
    <source>
        <dbReference type="ARBA" id="ARBA00032092"/>
    </source>
</evidence>
<feature type="compositionally biased region" description="Low complexity" evidence="6">
    <location>
        <begin position="1"/>
        <end position="18"/>
    </location>
</feature>
<name>A0A6A1WJ56_9ROSI</name>
<dbReference type="HAMAP" id="MF_01220_B">
    <property type="entry name" value="PyrH_B"/>
    <property type="match status" value="1"/>
</dbReference>
<dbReference type="UniPathway" id="UPA00159">
    <property type="reaction ID" value="UER00275"/>
</dbReference>
<dbReference type="PANTHER" id="PTHR42833">
    <property type="entry name" value="URIDYLATE KINASE"/>
    <property type="match status" value="1"/>
</dbReference>
<proteinExistence type="inferred from homology"/>
<evidence type="ECO:0000256" key="6">
    <source>
        <dbReference type="SAM" id="MobiDB-lite"/>
    </source>
</evidence>
<feature type="compositionally biased region" description="Polar residues" evidence="6">
    <location>
        <begin position="30"/>
        <end position="39"/>
    </location>
</feature>
<comment type="caution">
    <text evidence="9">The sequence shown here is derived from an EMBL/GenBank/DDBJ whole genome shotgun (WGS) entry which is preliminary data.</text>
</comment>
<dbReference type="AlphaFoldDB" id="A0A6A1WJ56"/>
<dbReference type="PANTHER" id="PTHR42833:SF7">
    <property type="entry name" value="UMP KINASE"/>
    <property type="match status" value="1"/>
</dbReference>
<dbReference type="GO" id="GO:0005737">
    <property type="term" value="C:cytoplasm"/>
    <property type="evidence" value="ECO:0007669"/>
    <property type="project" value="InterPro"/>
</dbReference>
<protein>
    <recommendedName>
        <fullName evidence="3">UMP kinase</fullName>
        <ecNumber evidence="3">2.7.4.22</ecNumber>
    </recommendedName>
    <alternativeName>
        <fullName evidence="5">Uridine monophosphate kinase</fullName>
    </alternativeName>
</protein>
<evidence type="ECO:0000259" key="8">
    <source>
        <dbReference type="Pfam" id="PF13837"/>
    </source>
</evidence>
<dbReference type="InterPro" id="IPR001048">
    <property type="entry name" value="Asp/Glu/Uridylate_kinase"/>
</dbReference>
<feature type="domain" description="Aspartate/glutamate/uridylate kinase" evidence="7">
    <location>
        <begin position="271"/>
        <end position="480"/>
    </location>
</feature>
<dbReference type="FunFam" id="3.40.1160.10:FF:000028">
    <property type="entry name" value="Uridylate kinase isoform A"/>
    <property type="match status" value="1"/>
</dbReference>
<dbReference type="Pfam" id="PF00696">
    <property type="entry name" value="AA_kinase"/>
    <property type="match status" value="1"/>
</dbReference>
<reference evidence="9 10" key="1">
    <citation type="journal article" date="2019" name="Plant Biotechnol. J.">
        <title>The red bayberry genome and genetic basis of sex determination.</title>
        <authorList>
            <person name="Jia H.M."/>
            <person name="Jia H.J."/>
            <person name="Cai Q.L."/>
            <person name="Wang Y."/>
            <person name="Zhao H.B."/>
            <person name="Yang W.F."/>
            <person name="Wang G.Y."/>
            <person name="Li Y.H."/>
            <person name="Zhan D.L."/>
            <person name="Shen Y.T."/>
            <person name="Niu Q.F."/>
            <person name="Chang L."/>
            <person name="Qiu J."/>
            <person name="Zhao L."/>
            <person name="Xie H.B."/>
            <person name="Fu W.Y."/>
            <person name="Jin J."/>
            <person name="Li X.W."/>
            <person name="Jiao Y."/>
            <person name="Zhou C.C."/>
            <person name="Tu T."/>
            <person name="Chai C.Y."/>
            <person name="Gao J.L."/>
            <person name="Fan L.J."/>
            <person name="van de Weg E."/>
            <person name="Wang J.Y."/>
            <person name="Gao Z.S."/>
        </authorList>
    </citation>
    <scope>NUCLEOTIDE SEQUENCE [LARGE SCALE GENOMIC DNA]</scope>
    <source>
        <tissue evidence="9">Leaves</tissue>
    </source>
</reference>
<dbReference type="GO" id="GO:0033862">
    <property type="term" value="F:UMP kinase activity"/>
    <property type="evidence" value="ECO:0007669"/>
    <property type="project" value="UniProtKB-EC"/>
</dbReference>
<evidence type="ECO:0000256" key="1">
    <source>
        <dbReference type="ARBA" id="ARBA00004791"/>
    </source>
</evidence>
<evidence type="ECO:0000313" key="10">
    <source>
        <dbReference type="Proteomes" id="UP000516437"/>
    </source>
</evidence>
<dbReference type="GO" id="GO:0006225">
    <property type="term" value="P:UDP biosynthetic process"/>
    <property type="evidence" value="ECO:0007669"/>
    <property type="project" value="TreeGrafter"/>
</dbReference>
<sequence>MASSSSDFPLIHSSSSSHLHAHPRIHGHTRQNPTDQTSNNDHRRDGEYHIHHQAQAPFEDEDESDPNGSGPGAPTPIKRTGPYQNKKLKSVPSANITTHGSESGNESYRVDYRKDREEWSDTAIACLLDTYIEKYNQLNRGNLRGRDWEEVAEAVSDRCGGGERTIRTYKSVEQCKNKIDNLKKRYKVEVQRISAGAGAGAAGGMLTGTSNWHWFKKIGAIIGNSSLAKAGSDEDRANSYTPRPSKRCTPSNAALANNLKSKPISDLKWHRVVFKISGTALAGNCQSIDPKVAMQVAKEVASACLLGVEVAIVVGGRNFFCGDTWVSATGLDRPTAYQIGMMATVMNSILLQSALEKLGIQTRVQSAFATPEVAEPYCRQRAIRHLEKGRVVIFGGVGAGTGNPLFTTDTAAALRASELNADAFLKGTNVNGVCDCHSGNNSVSLDHVSYREVISSGITSMDVMALTYCEENGIPVVVFNLLEPGNISRALCGDQVGTLIDQAGRIT</sequence>
<evidence type="ECO:0000313" key="9">
    <source>
        <dbReference type="EMBL" id="KAB1225312.1"/>
    </source>
</evidence>
<dbReference type="InterPro" id="IPR036393">
    <property type="entry name" value="AceGlu_kinase-like_sf"/>
</dbReference>
<accession>A0A6A1WJ56</accession>
<dbReference type="Proteomes" id="UP000516437">
    <property type="component" value="Chromosome 1"/>
</dbReference>
<dbReference type="EC" id="2.7.4.22" evidence="3"/>
<dbReference type="EMBL" id="RXIC02000019">
    <property type="protein sequence ID" value="KAB1225312.1"/>
    <property type="molecule type" value="Genomic_DNA"/>
</dbReference>
<evidence type="ECO:0000259" key="7">
    <source>
        <dbReference type="Pfam" id="PF00696"/>
    </source>
</evidence>
<keyword evidence="4" id="KW-0665">Pyrimidine biosynthesis</keyword>
<organism evidence="9 10">
    <name type="scientific">Morella rubra</name>
    <name type="common">Chinese bayberry</name>
    <dbReference type="NCBI Taxonomy" id="262757"/>
    <lineage>
        <taxon>Eukaryota</taxon>
        <taxon>Viridiplantae</taxon>
        <taxon>Streptophyta</taxon>
        <taxon>Embryophyta</taxon>
        <taxon>Tracheophyta</taxon>
        <taxon>Spermatophyta</taxon>
        <taxon>Magnoliopsida</taxon>
        <taxon>eudicotyledons</taxon>
        <taxon>Gunneridae</taxon>
        <taxon>Pentapetalae</taxon>
        <taxon>rosids</taxon>
        <taxon>fabids</taxon>
        <taxon>Fagales</taxon>
        <taxon>Myricaceae</taxon>
        <taxon>Morella</taxon>
    </lineage>
</organism>
<evidence type="ECO:0000256" key="2">
    <source>
        <dbReference type="ARBA" id="ARBA00007614"/>
    </source>
</evidence>
<dbReference type="InterPro" id="IPR015963">
    <property type="entry name" value="Uridylate_kinase_bac"/>
</dbReference>
<comment type="similarity">
    <text evidence="2">Belongs to the UMP kinase family.</text>
</comment>
<feature type="compositionally biased region" description="Basic residues" evidence="6">
    <location>
        <begin position="19"/>
        <end position="29"/>
    </location>
</feature>
<feature type="compositionally biased region" description="Polar residues" evidence="6">
    <location>
        <begin position="92"/>
        <end position="106"/>
    </location>
</feature>
<dbReference type="Pfam" id="PF13837">
    <property type="entry name" value="Myb_DNA-bind_4"/>
    <property type="match status" value="1"/>
</dbReference>
<dbReference type="GO" id="GO:0044210">
    <property type="term" value="P:'de novo' CTP biosynthetic process"/>
    <property type="evidence" value="ECO:0007669"/>
    <property type="project" value="UniProtKB-UniPathway"/>
</dbReference>
<dbReference type="Gene3D" id="3.40.1160.10">
    <property type="entry name" value="Acetylglutamate kinase-like"/>
    <property type="match status" value="1"/>
</dbReference>
<gene>
    <name evidence="9" type="ORF">CJ030_MR1G015632</name>
</gene>
<evidence type="ECO:0000256" key="3">
    <source>
        <dbReference type="ARBA" id="ARBA00012899"/>
    </source>
</evidence>
<keyword evidence="9" id="KW-0418">Kinase</keyword>
<comment type="pathway">
    <text evidence="1">Pyrimidine metabolism; CTP biosynthesis via de novo pathway; UDP from UMP (UMPK route): step 1/1.</text>
</comment>
<dbReference type="CDD" id="cd04254">
    <property type="entry name" value="AAK_UMPK-PyrH-Ec"/>
    <property type="match status" value="1"/>
</dbReference>
<dbReference type="Gene3D" id="1.10.10.60">
    <property type="entry name" value="Homeodomain-like"/>
    <property type="match status" value="1"/>
</dbReference>
<dbReference type="OrthoDB" id="409889at2759"/>
<keyword evidence="9" id="KW-0808">Transferase</keyword>